<evidence type="ECO:0000313" key="7">
    <source>
        <dbReference type="Proteomes" id="UP001500880"/>
    </source>
</evidence>
<keyword evidence="2 5" id="KW-0812">Transmembrane</keyword>
<comment type="subcellular location">
    <subcellularLocation>
        <location evidence="1">Membrane</location>
        <topology evidence="1">Multi-pass membrane protein</topology>
    </subcellularLocation>
</comment>
<feature type="transmembrane region" description="Helical" evidence="5">
    <location>
        <begin position="164"/>
        <end position="188"/>
    </location>
</feature>
<evidence type="ECO:0000313" key="6">
    <source>
        <dbReference type="EMBL" id="GAA0498236.1"/>
    </source>
</evidence>
<keyword evidence="7" id="KW-1185">Reference proteome</keyword>
<gene>
    <name evidence="6" type="ORF">GCM10008986_26630</name>
</gene>
<evidence type="ECO:0000256" key="4">
    <source>
        <dbReference type="ARBA" id="ARBA00023136"/>
    </source>
</evidence>
<accession>A0ABP3LD43</accession>
<feature type="transmembrane region" description="Helical" evidence="5">
    <location>
        <begin position="108"/>
        <end position="130"/>
    </location>
</feature>
<sequence length="201" mass="24031">MQKVMKSMYETIMIILVMMTIITLWTENTYNSTINWVVWAIFFIDFVIRLIFTLDRWTFIKQNPFLLIAIIPLDQFFQVARIVRVFYLFRIKTITKYYITPHIDKLTYRAKVVIIMVIVGLLFMEALWIWNLETTVTSFFNGLYVVFSHLLFFGHRIFQIENVYAIWTLTATSVVGIVIQGLALQWFFSKAEGFYKRNKKQ</sequence>
<evidence type="ECO:0000256" key="2">
    <source>
        <dbReference type="ARBA" id="ARBA00022692"/>
    </source>
</evidence>
<protein>
    <recommendedName>
        <fullName evidence="8">Voltage-gated potassium channel</fullName>
    </recommendedName>
</protein>
<dbReference type="RefSeq" id="WP_343841990.1">
    <property type="nucleotide sequence ID" value="NZ_BAAADO010000005.1"/>
</dbReference>
<feature type="transmembrane region" description="Helical" evidence="5">
    <location>
        <begin position="32"/>
        <end position="52"/>
    </location>
</feature>
<keyword evidence="4 5" id="KW-0472">Membrane</keyword>
<comment type="caution">
    <text evidence="6">The sequence shown here is derived from an EMBL/GenBank/DDBJ whole genome shotgun (WGS) entry which is preliminary data.</text>
</comment>
<evidence type="ECO:0000256" key="5">
    <source>
        <dbReference type="SAM" id="Phobius"/>
    </source>
</evidence>
<keyword evidence="3 5" id="KW-1133">Transmembrane helix</keyword>
<evidence type="ECO:0008006" key="8">
    <source>
        <dbReference type="Google" id="ProtNLM"/>
    </source>
</evidence>
<dbReference type="Proteomes" id="UP001500880">
    <property type="component" value="Unassembled WGS sequence"/>
</dbReference>
<reference evidence="7" key="1">
    <citation type="journal article" date="2019" name="Int. J. Syst. Evol. Microbiol.">
        <title>The Global Catalogue of Microorganisms (GCM) 10K type strain sequencing project: providing services to taxonomists for standard genome sequencing and annotation.</title>
        <authorList>
            <consortium name="The Broad Institute Genomics Platform"/>
            <consortium name="The Broad Institute Genome Sequencing Center for Infectious Disease"/>
            <person name="Wu L."/>
            <person name="Ma J."/>
        </authorList>
    </citation>
    <scope>NUCLEOTIDE SEQUENCE [LARGE SCALE GENOMIC DNA]</scope>
    <source>
        <strain evidence="7">JCM 12389</strain>
    </source>
</reference>
<feature type="transmembrane region" description="Helical" evidence="5">
    <location>
        <begin position="7"/>
        <end position="26"/>
    </location>
</feature>
<evidence type="ECO:0000256" key="1">
    <source>
        <dbReference type="ARBA" id="ARBA00004141"/>
    </source>
</evidence>
<feature type="transmembrane region" description="Helical" evidence="5">
    <location>
        <begin position="139"/>
        <end position="158"/>
    </location>
</feature>
<dbReference type="InterPro" id="IPR027359">
    <property type="entry name" value="Volt_channel_dom_sf"/>
</dbReference>
<dbReference type="EMBL" id="BAAADO010000005">
    <property type="protein sequence ID" value="GAA0498236.1"/>
    <property type="molecule type" value="Genomic_DNA"/>
</dbReference>
<name>A0ABP3LD43_9BACI</name>
<dbReference type="SUPFAM" id="SSF81324">
    <property type="entry name" value="Voltage-gated potassium channels"/>
    <property type="match status" value="1"/>
</dbReference>
<dbReference type="Gene3D" id="1.20.120.350">
    <property type="entry name" value="Voltage-gated potassium channels. Chain C"/>
    <property type="match status" value="1"/>
</dbReference>
<proteinExistence type="predicted"/>
<organism evidence="6 7">
    <name type="scientific">Salinibacillus aidingensis</name>
    <dbReference type="NCBI Taxonomy" id="237684"/>
    <lineage>
        <taxon>Bacteria</taxon>
        <taxon>Bacillati</taxon>
        <taxon>Bacillota</taxon>
        <taxon>Bacilli</taxon>
        <taxon>Bacillales</taxon>
        <taxon>Bacillaceae</taxon>
        <taxon>Salinibacillus</taxon>
    </lineage>
</organism>
<evidence type="ECO:0000256" key="3">
    <source>
        <dbReference type="ARBA" id="ARBA00022989"/>
    </source>
</evidence>